<feature type="binding site" evidence="9">
    <location>
        <begin position="103"/>
        <end position="104"/>
    </location>
    <ligand>
        <name>S-adenosyl-L-methionine</name>
        <dbReference type="ChEBI" id="CHEBI:59789"/>
    </ligand>
</feature>
<dbReference type="PANTHER" id="PTHR23417">
    <property type="entry name" value="3-DEOXY-D-MANNO-OCTULOSONIC-ACID TRANSFERASE/TRNA GUANINE-N 7 - -METHYLTRANSFERASE"/>
    <property type="match status" value="1"/>
</dbReference>
<dbReference type="EC" id="2.1.1.33" evidence="9"/>
<keyword evidence="4 9" id="KW-0808">Transferase</keyword>
<evidence type="ECO:0000256" key="6">
    <source>
        <dbReference type="ARBA" id="ARBA00022694"/>
    </source>
</evidence>
<comment type="subunit">
    <text evidence="9">Forms a complex with TRM82.</text>
</comment>
<dbReference type="HAMAP" id="MF_03055">
    <property type="entry name" value="tRNA_methyltr_TrmB_euk"/>
    <property type="match status" value="1"/>
</dbReference>
<dbReference type="SUPFAM" id="SSF53335">
    <property type="entry name" value="S-adenosyl-L-methionine-dependent methyltransferases"/>
    <property type="match status" value="1"/>
</dbReference>
<name>M1KIC1_ENCCN</name>
<dbReference type="VEuPathDB" id="MicrosporidiaDB:M970_111520"/>
<keyword evidence="3 9" id="KW-0489">Methyltransferase</keyword>
<feature type="binding site" evidence="9">
    <location>
        <position position="123"/>
    </location>
    <ligand>
        <name>S-adenosyl-L-methionine</name>
        <dbReference type="ChEBI" id="CHEBI:59789"/>
    </ligand>
</feature>
<evidence type="ECO:0000256" key="3">
    <source>
        <dbReference type="ARBA" id="ARBA00022603"/>
    </source>
</evidence>
<dbReference type="AlphaFoldDB" id="M1KIC1"/>
<dbReference type="VEuPathDB" id="MicrosporidiaDB:AEWQ_111520"/>
<feature type="active site" evidence="9">
    <location>
        <position position="126"/>
    </location>
</feature>
<dbReference type="VEuPathDB" id="MicrosporidiaDB:ECU11_1520"/>
<dbReference type="VEuPathDB" id="MicrosporidiaDB:AEWD_111520"/>
<keyword evidence="8 9" id="KW-0539">Nucleus</keyword>
<organism evidence="10">
    <name type="scientific">Encephalitozoon cuniculi</name>
    <name type="common">Microsporidian parasite</name>
    <dbReference type="NCBI Taxonomy" id="6035"/>
    <lineage>
        <taxon>Eukaryota</taxon>
        <taxon>Fungi</taxon>
        <taxon>Fungi incertae sedis</taxon>
        <taxon>Microsporidia</taxon>
        <taxon>Unikaryonidae</taxon>
        <taxon>Encephalitozoon</taxon>
    </lineage>
</organism>
<dbReference type="Pfam" id="PF02390">
    <property type="entry name" value="Methyltransf_4"/>
    <property type="match status" value="1"/>
</dbReference>
<evidence type="ECO:0000256" key="1">
    <source>
        <dbReference type="ARBA" id="ARBA00000142"/>
    </source>
</evidence>
<comment type="pathway">
    <text evidence="9">tRNA modification; N(7)-methylguanine-tRNA biosynthesis.</text>
</comment>
<dbReference type="InterPro" id="IPR029063">
    <property type="entry name" value="SAM-dependent_MTases_sf"/>
</dbReference>
<evidence type="ECO:0000256" key="7">
    <source>
        <dbReference type="ARBA" id="ARBA00022884"/>
    </source>
</evidence>
<dbReference type="EMBL" id="KC513604">
    <property type="protein sequence ID" value="AGE94951.1"/>
    <property type="molecule type" value="Genomic_DNA"/>
</dbReference>
<reference evidence="10" key="1">
    <citation type="journal article" date="2013" name="Eukaryot. Cell">
        <title>Extremely Reduced Levels of Heterozygosity in the Vertebrate Pathogen Encephalitozoon cuniculi.</title>
        <authorList>
            <person name="Selman M."/>
            <person name="Sak B."/>
            <person name="Kvac M."/>
            <person name="Farinelli L."/>
            <person name="Weiss L.M."/>
            <person name="Corradi N."/>
        </authorList>
    </citation>
    <scope>NUCLEOTIDE SEQUENCE</scope>
</reference>
<comment type="function">
    <text evidence="9">Catalyzes the formation of N(7)-methylguanine at position 46 (m7G46) in tRNA.</text>
</comment>
<evidence type="ECO:0000256" key="5">
    <source>
        <dbReference type="ARBA" id="ARBA00022691"/>
    </source>
</evidence>
<evidence type="ECO:0000256" key="8">
    <source>
        <dbReference type="ARBA" id="ARBA00023242"/>
    </source>
</evidence>
<evidence type="ECO:0000256" key="2">
    <source>
        <dbReference type="ARBA" id="ARBA00022555"/>
    </source>
</evidence>
<protein>
    <recommendedName>
        <fullName evidence="9">tRNA (guanine-N(7)-)-methyltransferase</fullName>
        <ecNumber evidence="9">2.1.1.33</ecNumber>
    </recommendedName>
    <alternativeName>
        <fullName evidence="9">Transfer RNA methyltransferase 8</fullName>
    </alternativeName>
    <alternativeName>
        <fullName evidence="9">tRNA (guanine(46)-N(7))-methyltransferase</fullName>
    </alternativeName>
    <alternativeName>
        <fullName evidence="9">tRNA(m7G46)-methyltransferase</fullName>
    </alternativeName>
</protein>
<feature type="binding site" evidence="9">
    <location>
        <position position="53"/>
    </location>
    <ligand>
        <name>S-adenosyl-L-methionine</name>
        <dbReference type="ChEBI" id="CHEBI:59789"/>
    </ligand>
</feature>
<dbReference type="NCBIfam" id="TIGR00091">
    <property type="entry name" value="tRNA (guanosine(46)-N7)-methyltransferase TrmB"/>
    <property type="match status" value="1"/>
</dbReference>
<dbReference type="Gene3D" id="3.40.50.150">
    <property type="entry name" value="Vaccinia Virus protein VP39"/>
    <property type="match status" value="1"/>
</dbReference>
<dbReference type="GO" id="GO:0043527">
    <property type="term" value="C:tRNA methyltransferase complex"/>
    <property type="evidence" value="ECO:0007669"/>
    <property type="project" value="TreeGrafter"/>
</dbReference>
<evidence type="ECO:0000256" key="9">
    <source>
        <dbReference type="HAMAP-Rule" id="MF_03055"/>
    </source>
</evidence>
<gene>
    <name evidence="9" type="primary">TRM8</name>
    <name evidence="10" type="ORF">ECU11_1520</name>
</gene>
<dbReference type="UniPathway" id="UPA00989"/>
<dbReference type="GO" id="GO:0000049">
    <property type="term" value="F:tRNA binding"/>
    <property type="evidence" value="ECO:0007669"/>
    <property type="project" value="UniProtKB-UniRule"/>
</dbReference>
<keyword evidence="6 9" id="KW-0819">tRNA processing</keyword>
<sequence length="243" mass="27836">MQIGNGIKKSLYRQRAHANPFKDSNITVPPSPQLIDWSSYFRMNRRPDFVDIGCGYGKFLMKVAEKNPEHSILGLEIRDKVCEYVKARIEAAGIPNAGVMRTNALIFLPNIFSRGQLTKIFILFPDPHFKKRKQKGRIVCRQMMEMYEYLLADGGKLYISTDVKELFNYMMEAVLGHGAFRALSENEVGGDELFHMISRDTDEALRAGAKAGKVFSKVFEIKKDWHYSFHLRLQRSIGQSSSF</sequence>
<keyword evidence="7 9" id="KW-0694">RNA-binding</keyword>
<comment type="subcellular location">
    <subcellularLocation>
        <location evidence="9">Nucleus</location>
    </subcellularLocation>
</comment>
<evidence type="ECO:0000256" key="4">
    <source>
        <dbReference type="ARBA" id="ARBA00022679"/>
    </source>
</evidence>
<dbReference type="CDD" id="cd02440">
    <property type="entry name" value="AdoMet_MTases"/>
    <property type="match status" value="1"/>
</dbReference>
<dbReference type="GO" id="GO:0005634">
    <property type="term" value="C:nucleus"/>
    <property type="evidence" value="ECO:0007669"/>
    <property type="project" value="UniProtKB-SubCell"/>
</dbReference>
<feature type="binding site" evidence="9">
    <location>
        <begin position="201"/>
        <end position="203"/>
    </location>
    <ligand>
        <name>S-adenosyl-L-methionine</name>
        <dbReference type="ChEBI" id="CHEBI:59789"/>
    </ligand>
</feature>
<feature type="binding site" evidence="9">
    <location>
        <begin position="76"/>
        <end position="77"/>
    </location>
    <ligand>
        <name>S-adenosyl-L-methionine</name>
        <dbReference type="ChEBI" id="CHEBI:59789"/>
    </ligand>
</feature>
<dbReference type="InterPro" id="IPR025763">
    <property type="entry name" value="Trm8_euk"/>
</dbReference>
<accession>M1KIC1</accession>
<comment type="similarity">
    <text evidence="9">Belongs to the class I-like SAM-binding methyltransferase superfamily. TrmB family.</text>
</comment>
<comment type="catalytic activity">
    <reaction evidence="1 9">
        <text>guanosine(46) in tRNA + S-adenosyl-L-methionine = N(7)-methylguanosine(46) in tRNA + S-adenosyl-L-homocysteine</text>
        <dbReference type="Rhea" id="RHEA:42708"/>
        <dbReference type="Rhea" id="RHEA-COMP:10188"/>
        <dbReference type="Rhea" id="RHEA-COMP:10189"/>
        <dbReference type="ChEBI" id="CHEBI:57856"/>
        <dbReference type="ChEBI" id="CHEBI:59789"/>
        <dbReference type="ChEBI" id="CHEBI:74269"/>
        <dbReference type="ChEBI" id="CHEBI:74480"/>
        <dbReference type="EC" id="2.1.1.33"/>
    </reaction>
</comment>
<dbReference type="GO" id="GO:0008176">
    <property type="term" value="F:tRNA (guanine(46)-N7)-methyltransferase activity"/>
    <property type="evidence" value="ECO:0007669"/>
    <property type="project" value="UniProtKB-UniRule"/>
</dbReference>
<dbReference type="VEuPathDB" id="MicrosporidiaDB:AEWR_111520"/>
<keyword evidence="5 9" id="KW-0949">S-adenosyl-L-methionine</keyword>
<dbReference type="InterPro" id="IPR003358">
    <property type="entry name" value="tRNA_(Gua-N-7)_MeTrfase_Trmb"/>
</dbReference>
<dbReference type="PROSITE" id="PS51625">
    <property type="entry name" value="SAM_MT_TRMB"/>
    <property type="match status" value="1"/>
</dbReference>
<proteinExistence type="inferred from homology"/>
<dbReference type="PANTHER" id="PTHR23417:SF16">
    <property type="entry name" value="TRNA (GUANINE-N(7)-)-METHYLTRANSFERASE"/>
    <property type="match status" value="1"/>
</dbReference>
<evidence type="ECO:0000313" key="10">
    <source>
        <dbReference type="EMBL" id="AGE94951.1"/>
    </source>
</evidence>
<keyword evidence="2 9" id="KW-0820">tRNA-binding</keyword>